<name>A0ABN3B5Y3_9MICO</name>
<evidence type="ECO:0000256" key="3">
    <source>
        <dbReference type="ARBA" id="ARBA00023163"/>
    </source>
</evidence>
<proteinExistence type="predicted"/>
<accession>A0ABN3B5Y3</accession>
<keyword evidence="7" id="KW-1185">Reference proteome</keyword>
<dbReference type="CDD" id="cd01392">
    <property type="entry name" value="HTH_LacI"/>
    <property type="match status" value="1"/>
</dbReference>
<feature type="compositionally biased region" description="Gly residues" evidence="4">
    <location>
        <begin position="264"/>
        <end position="274"/>
    </location>
</feature>
<evidence type="ECO:0000259" key="5">
    <source>
        <dbReference type="PROSITE" id="PS50932"/>
    </source>
</evidence>
<feature type="region of interest" description="Disordered" evidence="4">
    <location>
        <begin position="261"/>
        <end position="283"/>
    </location>
</feature>
<dbReference type="PANTHER" id="PTHR30146:SF153">
    <property type="entry name" value="LACTOSE OPERON REPRESSOR"/>
    <property type="match status" value="1"/>
</dbReference>
<keyword evidence="3" id="KW-0804">Transcription</keyword>
<organism evidence="6 7">
    <name type="scientific">Leucobacter alluvii</name>
    <dbReference type="NCBI Taxonomy" id="340321"/>
    <lineage>
        <taxon>Bacteria</taxon>
        <taxon>Bacillati</taxon>
        <taxon>Actinomycetota</taxon>
        <taxon>Actinomycetes</taxon>
        <taxon>Micrococcales</taxon>
        <taxon>Microbacteriaceae</taxon>
        <taxon>Leucobacter</taxon>
    </lineage>
</organism>
<dbReference type="PANTHER" id="PTHR30146">
    <property type="entry name" value="LACI-RELATED TRANSCRIPTIONAL REPRESSOR"/>
    <property type="match status" value="1"/>
</dbReference>
<dbReference type="Proteomes" id="UP001501084">
    <property type="component" value="Unassembled WGS sequence"/>
</dbReference>
<keyword evidence="1" id="KW-0805">Transcription regulation</keyword>
<comment type="caution">
    <text evidence="6">The sequence shown here is derived from an EMBL/GenBank/DDBJ whole genome shotgun (WGS) entry which is preliminary data.</text>
</comment>
<dbReference type="InterPro" id="IPR010982">
    <property type="entry name" value="Lambda_DNA-bd_dom_sf"/>
</dbReference>
<evidence type="ECO:0000256" key="4">
    <source>
        <dbReference type="SAM" id="MobiDB-lite"/>
    </source>
</evidence>
<dbReference type="SUPFAM" id="SSF47413">
    <property type="entry name" value="lambda repressor-like DNA-binding domains"/>
    <property type="match status" value="1"/>
</dbReference>
<dbReference type="Pfam" id="PF00356">
    <property type="entry name" value="LacI"/>
    <property type="match status" value="1"/>
</dbReference>
<feature type="domain" description="HTH lacI-type" evidence="5">
    <location>
        <begin position="8"/>
        <end position="62"/>
    </location>
</feature>
<evidence type="ECO:0000256" key="2">
    <source>
        <dbReference type="ARBA" id="ARBA00023125"/>
    </source>
</evidence>
<evidence type="ECO:0000313" key="7">
    <source>
        <dbReference type="Proteomes" id="UP001501084"/>
    </source>
</evidence>
<dbReference type="InterPro" id="IPR000843">
    <property type="entry name" value="HTH_LacI"/>
</dbReference>
<evidence type="ECO:0000313" key="6">
    <source>
        <dbReference type="EMBL" id="GAA2188361.1"/>
    </source>
</evidence>
<dbReference type="SMART" id="SM00354">
    <property type="entry name" value="HTH_LACI"/>
    <property type="match status" value="1"/>
</dbReference>
<evidence type="ECO:0000256" key="1">
    <source>
        <dbReference type="ARBA" id="ARBA00023015"/>
    </source>
</evidence>
<gene>
    <name evidence="6" type="ORF">GCM10009786_17110</name>
</gene>
<dbReference type="SUPFAM" id="SSF53822">
    <property type="entry name" value="Periplasmic binding protein-like I"/>
    <property type="match status" value="1"/>
</dbReference>
<keyword evidence="2 6" id="KW-0238">DNA-binding</keyword>
<dbReference type="RefSeq" id="WP_346058027.1">
    <property type="nucleotide sequence ID" value="NZ_BAAAOP010000006.1"/>
</dbReference>
<dbReference type="GO" id="GO:0003677">
    <property type="term" value="F:DNA binding"/>
    <property type="evidence" value="ECO:0007669"/>
    <property type="project" value="UniProtKB-KW"/>
</dbReference>
<protein>
    <submittedName>
        <fullName evidence="6">LacI family DNA-binding transcriptional regulator</fullName>
    </submittedName>
</protein>
<reference evidence="6 7" key="1">
    <citation type="journal article" date="2019" name="Int. J. Syst. Evol. Microbiol.">
        <title>The Global Catalogue of Microorganisms (GCM) 10K type strain sequencing project: providing services to taxonomists for standard genome sequencing and annotation.</title>
        <authorList>
            <consortium name="The Broad Institute Genomics Platform"/>
            <consortium name="The Broad Institute Genome Sequencing Center for Infectious Disease"/>
            <person name="Wu L."/>
            <person name="Ma J."/>
        </authorList>
    </citation>
    <scope>NUCLEOTIDE SEQUENCE [LARGE SCALE GENOMIC DNA]</scope>
    <source>
        <strain evidence="6 7">JCM 14919</strain>
    </source>
</reference>
<dbReference type="PROSITE" id="PS50932">
    <property type="entry name" value="HTH_LACI_2"/>
    <property type="match status" value="1"/>
</dbReference>
<dbReference type="Gene3D" id="3.40.50.2300">
    <property type="match status" value="1"/>
</dbReference>
<dbReference type="EMBL" id="BAAAOP010000006">
    <property type="protein sequence ID" value="GAA2188361.1"/>
    <property type="molecule type" value="Genomic_DNA"/>
</dbReference>
<dbReference type="Gene3D" id="1.10.260.40">
    <property type="entry name" value="lambda repressor-like DNA-binding domains"/>
    <property type="match status" value="1"/>
</dbReference>
<dbReference type="InterPro" id="IPR028082">
    <property type="entry name" value="Peripla_BP_I"/>
</dbReference>
<sequence length="343" mass="35172">MASEGSGVTIVDIARALGISKTAVSAALHGSGRVSEATRDRVLAEAAAMGYVSNRAAQRLRGGRNGAIGLGVPHDVRELSFYMELAFGAADAAAEAGSDLLLLADTVPGAARRPSMDGVIVVDPTPSAFPRLLERIGDVPVVTVGEYLGPERQRISAWIAADHRALVAEVLDGLAEAGATAPALVALPADREPAWAHDVAEGYRSWCAANDARPVLLRSVLDPDETELAETMRRAVASGSDGIVWVAQGLVLRALAAQSAGRSGLPGGAKGAGGLERDGSGAPGSRLVMATMAAEPGAPGVAGVDLRAREYGRSAVRLLLGVLDGRVAPGTREVHDARVIRPA</sequence>